<evidence type="ECO:0000256" key="1">
    <source>
        <dbReference type="SAM" id="MobiDB-lite"/>
    </source>
</evidence>
<accession>A0A7K3NPD6</accession>
<evidence type="ECO:0000313" key="2">
    <source>
        <dbReference type="EMBL" id="NDY58054.1"/>
    </source>
</evidence>
<dbReference type="RefSeq" id="WP_163303134.1">
    <property type="nucleotide sequence ID" value="NZ_JAAGRQ010000076.1"/>
</dbReference>
<feature type="compositionally biased region" description="Low complexity" evidence="1">
    <location>
        <begin position="38"/>
        <end position="52"/>
    </location>
</feature>
<feature type="compositionally biased region" description="Low complexity" evidence="1">
    <location>
        <begin position="19"/>
        <end position="28"/>
    </location>
</feature>
<keyword evidence="3" id="KW-1185">Reference proteome</keyword>
<name>A0A7K3NPD6_9BACT</name>
<protein>
    <submittedName>
        <fullName evidence="2">Uncharacterized protein</fullName>
    </submittedName>
</protein>
<comment type="caution">
    <text evidence="2">The sequence shown here is derived from an EMBL/GenBank/DDBJ whole genome shotgun (WGS) entry which is preliminary data.</text>
</comment>
<dbReference type="EMBL" id="JAAGRQ010000076">
    <property type="protein sequence ID" value="NDY58054.1"/>
    <property type="molecule type" value="Genomic_DNA"/>
</dbReference>
<gene>
    <name evidence="2" type="ORF">G3N56_15065</name>
</gene>
<dbReference type="AlphaFoldDB" id="A0A7K3NPD6"/>
<sequence length="209" mass="22110">MEITGTYNDITRLMTLIGSTSDESSETETSSKTKSSHDTTASSSSTDSKTASQDLVSLTGNGYGITGLLGSVIPNQSVLTSLEEKTTLLQEHFLGALNTKLEEAGIDTDTPITLKRNADGSIEVAGDHPDKEAIEALFAEEPVLGEAFNAIADQSELARKIKAERNVTFSRSGGMAAYVNASLTSSSSDTDSFFASMLGDSLSTWFDSE</sequence>
<feature type="region of interest" description="Disordered" evidence="1">
    <location>
        <begin position="18"/>
        <end position="52"/>
    </location>
</feature>
<proteinExistence type="predicted"/>
<reference evidence="2 3" key="1">
    <citation type="submission" date="2020-02" db="EMBL/GenBank/DDBJ databases">
        <title>Comparative genomics of sulfur disproportionating microorganisms.</title>
        <authorList>
            <person name="Ward L.M."/>
            <person name="Bertran E."/>
            <person name="Johnston D.T."/>
        </authorList>
    </citation>
    <scope>NUCLEOTIDE SEQUENCE [LARGE SCALE GENOMIC DNA]</scope>
    <source>
        <strain evidence="2 3">DSM 3696</strain>
    </source>
</reference>
<evidence type="ECO:0000313" key="3">
    <source>
        <dbReference type="Proteomes" id="UP000469724"/>
    </source>
</evidence>
<organism evidence="2 3">
    <name type="scientific">Desulfolutivibrio sulfodismutans</name>
    <dbReference type="NCBI Taxonomy" id="63561"/>
    <lineage>
        <taxon>Bacteria</taxon>
        <taxon>Pseudomonadati</taxon>
        <taxon>Thermodesulfobacteriota</taxon>
        <taxon>Desulfovibrionia</taxon>
        <taxon>Desulfovibrionales</taxon>
        <taxon>Desulfovibrionaceae</taxon>
        <taxon>Desulfolutivibrio</taxon>
    </lineage>
</organism>
<dbReference type="Proteomes" id="UP000469724">
    <property type="component" value="Unassembled WGS sequence"/>
</dbReference>